<dbReference type="PANTHER" id="PTHR13318">
    <property type="entry name" value="PARTNER OF PAIRED, ISOFORM B-RELATED"/>
    <property type="match status" value="1"/>
</dbReference>
<sequence>MLAARWDLVNYDNLSRLFQFSHNLKSLDINLCSNIRSSEFERMFCNNPEMCKSLTTLQLSETKFSVSAMQKVLQMMPNLEELDLSSTMTDDGLLCMIAEHNRKLCSLSLESCSYISDIGVVEVVDACPKLDYLNCVDCPDFSDDEYVESQGILLEWDGDFDGGYSDISESYDGDIDFYGLGIPEMLFEEDDDDDESDYDEDDDEDDDDDDDDEDDDDIVR</sequence>
<dbReference type="SUPFAM" id="SSF52047">
    <property type="entry name" value="RNI-like"/>
    <property type="match status" value="1"/>
</dbReference>
<dbReference type="GO" id="GO:0019005">
    <property type="term" value="C:SCF ubiquitin ligase complex"/>
    <property type="evidence" value="ECO:0007669"/>
    <property type="project" value="TreeGrafter"/>
</dbReference>
<evidence type="ECO:0000313" key="2">
    <source>
        <dbReference type="EMBL" id="KAJ2801726.1"/>
    </source>
</evidence>
<feature type="region of interest" description="Disordered" evidence="1">
    <location>
        <begin position="184"/>
        <end position="220"/>
    </location>
</feature>
<evidence type="ECO:0000256" key="1">
    <source>
        <dbReference type="SAM" id="MobiDB-lite"/>
    </source>
</evidence>
<dbReference type="InterPro" id="IPR032675">
    <property type="entry name" value="LRR_dom_sf"/>
</dbReference>
<dbReference type="Gene3D" id="3.80.10.10">
    <property type="entry name" value="Ribonuclease Inhibitor"/>
    <property type="match status" value="1"/>
</dbReference>
<dbReference type="PANTHER" id="PTHR13318:SF95">
    <property type="entry name" value="F-BOX PROTEIN YLR352W"/>
    <property type="match status" value="1"/>
</dbReference>
<dbReference type="EMBL" id="JANBUO010000766">
    <property type="protein sequence ID" value="KAJ2801726.1"/>
    <property type="molecule type" value="Genomic_DNA"/>
</dbReference>
<comment type="caution">
    <text evidence="2">The sequence shown here is derived from an EMBL/GenBank/DDBJ whole genome shotgun (WGS) entry which is preliminary data.</text>
</comment>
<evidence type="ECO:0008006" key="4">
    <source>
        <dbReference type="Google" id="ProtNLM"/>
    </source>
</evidence>
<protein>
    <recommendedName>
        <fullName evidence="4">RNI-like protein</fullName>
    </recommendedName>
</protein>
<feature type="compositionally biased region" description="Acidic residues" evidence="1">
    <location>
        <begin position="186"/>
        <end position="220"/>
    </location>
</feature>
<evidence type="ECO:0000313" key="3">
    <source>
        <dbReference type="Proteomes" id="UP001140094"/>
    </source>
</evidence>
<dbReference type="Proteomes" id="UP001140094">
    <property type="component" value="Unassembled WGS sequence"/>
</dbReference>
<keyword evidence="3" id="KW-1185">Reference proteome</keyword>
<name>A0A9W8HTF0_9FUNG</name>
<dbReference type="OrthoDB" id="421226at2759"/>
<dbReference type="AlphaFoldDB" id="A0A9W8HTF0"/>
<dbReference type="GO" id="GO:0031146">
    <property type="term" value="P:SCF-dependent proteasomal ubiquitin-dependent protein catabolic process"/>
    <property type="evidence" value="ECO:0007669"/>
    <property type="project" value="TreeGrafter"/>
</dbReference>
<reference evidence="2" key="1">
    <citation type="submission" date="2022-07" db="EMBL/GenBank/DDBJ databases">
        <title>Phylogenomic reconstructions and comparative analyses of Kickxellomycotina fungi.</title>
        <authorList>
            <person name="Reynolds N.K."/>
            <person name="Stajich J.E."/>
            <person name="Barry K."/>
            <person name="Grigoriev I.V."/>
            <person name="Crous P."/>
            <person name="Smith M.E."/>
        </authorList>
    </citation>
    <scope>NUCLEOTIDE SEQUENCE</scope>
    <source>
        <strain evidence="2">NRRL 1565</strain>
    </source>
</reference>
<accession>A0A9W8HTF0</accession>
<proteinExistence type="predicted"/>
<gene>
    <name evidence="2" type="ORF">H4R20_003564</name>
</gene>
<organism evidence="2 3">
    <name type="scientific">Coemansia guatemalensis</name>
    <dbReference type="NCBI Taxonomy" id="2761395"/>
    <lineage>
        <taxon>Eukaryota</taxon>
        <taxon>Fungi</taxon>
        <taxon>Fungi incertae sedis</taxon>
        <taxon>Zoopagomycota</taxon>
        <taxon>Kickxellomycotina</taxon>
        <taxon>Kickxellomycetes</taxon>
        <taxon>Kickxellales</taxon>
        <taxon>Kickxellaceae</taxon>
        <taxon>Coemansia</taxon>
    </lineage>
</organism>